<sequence>MLDPMPCSRSSARPRGDRRGPLVRVAATAGATLLLGLSGILPASALGEDGTFPLPLESSSISVLPDAVTSVPLDALIDDAQQDQLDESTARLVVPPSLGETDAAAMAVSEDGRTLTVSGEGTWSLLGTTLVFTPDDGVTAPTLPVAITVGSIHGTRSEPAELSPTVLDVASVANHSAAGVDVPVELGLTVPSGGGVRMTLDGLTARSSLSSDGSRLVIPEQGGWQLSADGSRVTYSPGSTRLGYQPTPVRFVALDAEGAPVGATEVELTVPIISDLNWSAPYGQEIRYSVSEGQQYVDLSTLRLEPPEGGEGVELSQDGTRAVVPGQGVWTLDRSAGAVRFTPESADVHVTVPMTVTGTDDQGNDASPGVLSTAYPILQDRSQAATPGSPVVFDLSSGTRDLSADSLHLDEAALPDGATLSADGLTAQLPGVGTWTLDLDALTLTFEASEERTGVESAVTVAGTGIYADNTATGLFTARIVDAVPVLRDDAERTGTGAPRTIDVLANDTAGTAAAPLVASSVRLRSLDATNLQDLDQFTGKRLVIPGEATYTVSANGSITVTPVPGFTGATEAIEYTVEDEDGVPASATLSIEVDPGGAVVDGARTEPSGINSLLVGLLPSSQSTSVVFGTIVLLLVFGGGVSLAIGLRMERDRRDWED</sequence>
<evidence type="ECO:0000259" key="3">
    <source>
        <dbReference type="Pfam" id="PF19076"/>
    </source>
</evidence>
<name>A0ABW4PY99_9MICO</name>
<evidence type="ECO:0000256" key="1">
    <source>
        <dbReference type="SAM" id="MobiDB-lite"/>
    </source>
</evidence>
<dbReference type="RefSeq" id="WP_137769873.1">
    <property type="nucleotide sequence ID" value="NZ_BAAAIS010000002.1"/>
</dbReference>
<dbReference type="Pfam" id="PF19076">
    <property type="entry name" value="CshA_repeat"/>
    <property type="match status" value="1"/>
</dbReference>
<comment type="caution">
    <text evidence="4">The sequence shown here is derived from an EMBL/GenBank/DDBJ whole genome shotgun (WGS) entry which is preliminary data.</text>
</comment>
<accession>A0ABW4PY99</accession>
<feature type="transmembrane region" description="Helical" evidence="2">
    <location>
        <begin position="627"/>
        <end position="648"/>
    </location>
</feature>
<proteinExistence type="predicted"/>
<dbReference type="Proteomes" id="UP001597280">
    <property type="component" value="Unassembled WGS sequence"/>
</dbReference>
<evidence type="ECO:0000313" key="4">
    <source>
        <dbReference type="EMBL" id="MFD1835134.1"/>
    </source>
</evidence>
<evidence type="ECO:0000313" key="5">
    <source>
        <dbReference type="Proteomes" id="UP001597280"/>
    </source>
</evidence>
<dbReference type="InterPro" id="IPR026395">
    <property type="entry name" value="CshA_fibril"/>
</dbReference>
<keyword evidence="5" id="KW-1185">Reference proteome</keyword>
<protein>
    <submittedName>
        <fullName evidence="4">Ig-like domain-containing protein</fullName>
    </submittedName>
</protein>
<feature type="region of interest" description="Disordered" evidence="1">
    <location>
        <begin position="1"/>
        <end position="20"/>
    </location>
</feature>
<keyword evidence="2" id="KW-0812">Transmembrane</keyword>
<dbReference type="EMBL" id="JBHUFL010000002">
    <property type="protein sequence ID" value="MFD1835134.1"/>
    <property type="molecule type" value="Genomic_DNA"/>
</dbReference>
<keyword evidence="2" id="KW-1133">Transmembrane helix</keyword>
<evidence type="ECO:0000256" key="2">
    <source>
        <dbReference type="SAM" id="Phobius"/>
    </source>
</evidence>
<reference evidence="5" key="1">
    <citation type="journal article" date="2019" name="Int. J. Syst. Evol. Microbiol.">
        <title>The Global Catalogue of Microorganisms (GCM) 10K type strain sequencing project: providing services to taxonomists for standard genome sequencing and annotation.</title>
        <authorList>
            <consortium name="The Broad Institute Genomics Platform"/>
            <consortium name="The Broad Institute Genome Sequencing Center for Infectious Disease"/>
            <person name="Wu L."/>
            <person name="Ma J."/>
        </authorList>
    </citation>
    <scope>NUCLEOTIDE SEQUENCE [LARGE SCALE GENOMIC DNA]</scope>
    <source>
        <strain evidence="5">JCM 11650</strain>
    </source>
</reference>
<keyword evidence="2" id="KW-0472">Membrane</keyword>
<gene>
    <name evidence="4" type="ORF">ACFSDA_08585</name>
</gene>
<feature type="domain" description="CshA" evidence="3">
    <location>
        <begin position="531"/>
        <end position="594"/>
    </location>
</feature>
<organism evidence="4 5">
    <name type="scientific">Brachybacterium rhamnosum</name>
    <dbReference type="NCBI Taxonomy" id="173361"/>
    <lineage>
        <taxon>Bacteria</taxon>
        <taxon>Bacillati</taxon>
        <taxon>Actinomycetota</taxon>
        <taxon>Actinomycetes</taxon>
        <taxon>Micrococcales</taxon>
        <taxon>Dermabacteraceae</taxon>
        <taxon>Brachybacterium</taxon>
    </lineage>
</organism>
<dbReference type="NCBIfam" id="TIGR04225">
    <property type="entry name" value="CshA_fibril_rpt"/>
    <property type="match status" value="1"/>
</dbReference>